<dbReference type="Proteomes" id="UP000016930">
    <property type="component" value="Unassembled WGS sequence"/>
</dbReference>
<evidence type="ECO:0000313" key="2">
    <source>
        <dbReference type="EMBL" id="EMD39759.1"/>
    </source>
</evidence>
<organism evidence="2 3">
    <name type="scientific">Ceriporiopsis subvermispora (strain B)</name>
    <name type="common">White-rot fungus</name>
    <name type="synonym">Gelatoporia subvermispora</name>
    <dbReference type="NCBI Taxonomy" id="914234"/>
    <lineage>
        <taxon>Eukaryota</taxon>
        <taxon>Fungi</taxon>
        <taxon>Dikarya</taxon>
        <taxon>Basidiomycota</taxon>
        <taxon>Agaricomycotina</taxon>
        <taxon>Agaricomycetes</taxon>
        <taxon>Polyporales</taxon>
        <taxon>Gelatoporiaceae</taxon>
        <taxon>Gelatoporia</taxon>
    </lineage>
</organism>
<accession>M2PSV0</accession>
<feature type="region of interest" description="Disordered" evidence="1">
    <location>
        <begin position="307"/>
        <end position="329"/>
    </location>
</feature>
<reference evidence="2 3" key="1">
    <citation type="journal article" date="2012" name="Proc. Natl. Acad. Sci. U.S.A.">
        <title>Comparative genomics of Ceriporiopsis subvermispora and Phanerochaete chrysosporium provide insight into selective ligninolysis.</title>
        <authorList>
            <person name="Fernandez-Fueyo E."/>
            <person name="Ruiz-Duenas F.J."/>
            <person name="Ferreira P."/>
            <person name="Floudas D."/>
            <person name="Hibbett D.S."/>
            <person name="Canessa P."/>
            <person name="Larrondo L.F."/>
            <person name="James T.Y."/>
            <person name="Seelenfreund D."/>
            <person name="Lobos S."/>
            <person name="Polanco R."/>
            <person name="Tello M."/>
            <person name="Honda Y."/>
            <person name="Watanabe T."/>
            <person name="Watanabe T."/>
            <person name="Ryu J.S."/>
            <person name="Kubicek C.P."/>
            <person name="Schmoll M."/>
            <person name="Gaskell J."/>
            <person name="Hammel K.E."/>
            <person name="St John F.J."/>
            <person name="Vanden Wymelenberg A."/>
            <person name="Sabat G."/>
            <person name="Splinter BonDurant S."/>
            <person name="Syed K."/>
            <person name="Yadav J.S."/>
            <person name="Doddapaneni H."/>
            <person name="Subramanian V."/>
            <person name="Lavin J.L."/>
            <person name="Oguiza J.A."/>
            <person name="Perez G."/>
            <person name="Pisabarro A.G."/>
            <person name="Ramirez L."/>
            <person name="Santoyo F."/>
            <person name="Master E."/>
            <person name="Coutinho P.M."/>
            <person name="Henrissat B."/>
            <person name="Lombard V."/>
            <person name="Magnuson J.K."/>
            <person name="Kuees U."/>
            <person name="Hori C."/>
            <person name="Igarashi K."/>
            <person name="Samejima M."/>
            <person name="Held B.W."/>
            <person name="Barry K.W."/>
            <person name="LaButti K.M."/>
            <person name="Lapidus A."/>
            <person name="Lindquist E.A."/>
            <person name="Lucas S.M."/>
            <person name="Riley R."/>
            <person name="Salamov A.A."/>
            <person name="Hoffmeister D."/>
            <person name="Schwenk D."/>
            <person name="Hadar Y."/>
            <person name="Yarden O."/>
            <person name="de Vries R.P."/>
            <person name="Wiebenga A."/>
            <person name="Stenlid J."/>
            <person name="Eastwood D."/>
            <person name="Grigoriev I.V."/>
            <person name="Berka R.M."/>
            <person name="Blanchette R.A."/>
            <person name="Kersten P."/>
            <person name="Martinez A.T."/>
            <person name="Vicuna R."/>
            <person name="Cullen D."/>
        </authorList>
    </citation>
    <scope>NUCLEOTIDE SEQUENCE [LARGE SCALE GENOMIC DNA]</scope>
    <source>
        <strain evidence="2 3">B</strain>
    </source>
</reference>
<protein>
    <submittedName>
        <fullName evidence="2">Uncharacterized protein</fullName>
    </submittedName>
</protein>
<evidence type="ECO:0000313" key="3">
    <source>
        <dbReference type="Proteomes" id="UP000016930"/>
    </source>
</evidence>
<name>M2PSV0_CERS8</name>
<proteinExistence type="predicted"/>
<keyword evidence="3" id="KW-1185">Reference proteome</keyword>
<gene>
    <name evidence="2" type="ORF">CERSUDRAFT_112042</name>
</gene>
<evidence type="ECO:0000256" key="1">
    <source>
        <dbReference type="SAM" id="MobiDB-lite"/>
    </source>
</evidence>
<dbReference type="EMBL" id="KB445793">
    <property type="protein sequence ID" value="EMD39759.1"/>
    <property type="molecule type" value="Genomic_DNA"/>
</dbReference>
<feature type="region of interest" description="Disordered" evidence="1">
    <location>
        <begin position="430"/>
        <end position="458"/>
    </location>
</feature>
<feature type="compositionally biased region" description="Gly residues" evidence="1">
    <location>
        <begin position="436"/>
        <end position="448"/>
    </location>
</feature>
<dbReference type="AlphaFoldDB" id="M2PSV0"/>
<dbReference type="OrthoDB" id="2748701at2759"/>
<sequence>MNRIPTEIHALIYSLACTDDGTTGRALSSVSRHIRFASAPFRFTSLSVSGVEQARGFLTQLKQFAPFALSPCHTSPGDHAEDNIGDGSWETKRCSYPIHHLFLSTRPSSLAADERPVHITPSAEWAVCQEVILRYAAPTLHTLSFASFDLNDAACIGGVLAVPLPHLTELTIRARCTPSQLCSAIISISPPQPGFDAQGAVTDQDDTAEHPHSRPLLRRVHLASPFHGFATGTNSLHSLLRTIAPSSSLTHLRLSLSDMWGTRRVAEVLHAELTARGVVSPTLELAPLPRDVPVVWTAKEVTWNPILPGADQIPDPASQHPAAEAAQPHDSLERFVLQPPPTALTDFFCSCCMELRGDVDVLRVFDAMARDADARAGGRGRFGYVRAKRGGYGYAEALRDWRERIVDEEGCWMDDGERDALQRGKREYRQENILGRGEGNGRGSGGGQPAKVKKGRRLTWTQRAVRLFSQSSSQNSTT</sequence>
<dbReference type="HOGENOM" id="CLU_041942_2_0_1"/>